<organism evidence="1 2">
    <name type="scientific">Phytophthora nicotianae P1976</name>
    <dbReference type="NCBI Taxonomy" id="1317066"/>
    <lineage>
        <taxon>Eukaryota</taxon>
        <taxon>Sar</taxon>
        <taxon>Stramenopiles</taxon>
        <taxon>Oomycota</taxon>
        <taxon>Peronosporomycetes</taxon>
        <taxon>Peronosporales</taxon>
        <taxon>Peronosporaceae</taxon>
        <taxon>Phytophthora</taxon>
    </lineage>
</organism>
<comment type="caution">
    <text evidence="1">The sequence shown here is derived from an EMBL/GenBank/DDBJ whole genome shotgun (WGS) entry which is preliminary data.</text>
</comment>
<reference evidence="1 2" key="1">
    <citation type="submission" date="2013-11" db="EMBL/GenBank/DDBJ databases">
        <title>The Genome Sequence of Phytophthora parasitica P1976.</title>
        <authorList>
            <consortium name="The Broad Institute Genomics Platform"/>
            <person name="Russ C."/>
            <person name="Tyler B."/>
            <person name="Panabieres F."/>
            <person name="Shan W."/>
            <person name="Tripathy S."/>
            <person name="Grunwald N."/>
            <person name="Machado M."/>
            <person name="Johnson C.S."/>
            <person name="Walker B."/>
            <person name="Young S."/>
            <person name="Zeng Q."/>
            <person name="Gargeya S."/>
            <person name="Fitzgerald M."/>
            <person name="Haas B."/>
            <person name="Abouelleil A."/>
            <person name="Allen A.W."/>
            <person name="Alvarado L."/>
            <person name="Arachchi H.M."/>
            <person name="Berlin A.M."/>
            <person name="Chapman S.B."/>
            <person name="Gainer-Dewar J."/>
            <person name="Goldberg J."/>
            <person name="Griggs A."/>
            <person name="Gujja S."/>
            <person name="Hansen M."/>
            <person name="Howarth C."/>
            <person name="Imamovic A."/>
            <person name="Ireland A."/>
            <person name="Larimer J."/>
            <person name="McCowan C."/>
            <person name="Murphy C."/>
            <person name="Pearson M."/>
            <person name="Poon T.W."/>
            <person name="Priest M."/>
            <person name="Roberts A."/>
            <person name="Saif S."/>
            <person name="Shea T."/>
            <person name="Sisk P."/>
            <person name="Sykes S."/>
            <person name="Wortman J."/>
            <person name="Nusbaum C."/>
            <person name="Birren B."/>
        </authorList>
    </citation>
    <scope>NUCLEOTIDE SEQUENCE [LARGE SCALE GENOMIC DNA]</scope>
    <source>
        <strain evidence="1 2">P1976</strain>
    </source>
</reference>
<dbReference type="Proteomes" id="UP000028582">
    <property type="component" value="Unassembled WGS sequence"/>
</dbReference>
<dbReference type="AlphaFoldDB" id="A0A081AIX6"/>
<gene>
    <name evidence="1" type="ORF">F444_06327</name>
</gene>
<proteinExistence type="predicted"/>
<accession>A0A081AIX6</accession>
<evidence type="ECO:0000313" key="2">
    <source>
        <dbReference type="Proteomes" id="UP000028582"/>
    </source>
</evidence>
<dbReference type="EMBL" id="ANJA01001172">
    <property type="protein sequence ID" value="ETO78837.1"/>
    <property type="molecule type" value="Genomic_DNA"/>
</dbReference>
<sequence>MPSNKDICTYFQEPLGEGRYRCRQRGSKWKLLPNSGYLNLIARLSQYGASLSRNDRHFEDFPRRRRIVTSGYTGLWSGTFRFQKSTMS</sequence>
<protein>
    <submittedName>
        <fullName evidence="1">Uncharacterized protein</fullName>
    </submittedName>
</protein>
<evidence type="ECO:0000313" key="1">
    <source>
        <dbReference type="EMBL" id="ETO78837.1"/>
    </source>
</evidence>
<name>A0A081AIX6_PHYNI</name>